<dbReference type="InterPro" id="IPR029058">
    <property type="entry name" value="AB_hydrolase_fold"/>
</dbReference>
<keyword evidence="4" id="KW-0378">Hydrolase</keyword>
<comment type="caution">
    <text evidence="6">The sequence shown here is derived from an EMBL/GenBank/DDBJ whole genome shotgun (WGS) entry which is preliminary data.</text>
</comment>
<keyword evidence="2" id="KW-0645">Protease</keyword>
<dbReference type="Pfam" id="PF05577">
    <property type="entry name" value="Peptidase_S28"/>
    <property type="match status" value="1"/>
</dbReference>
<dbReference type="FunFam" id="3.40.50.1820:FF:000636">
    <property type="entry name" value="Serine peptidase, family S28, putative"/>
    <property type="match status" value="1"/>
</dbReference>
<evidence type="ECO:0000313" key="6">
    <source>
        <dbReference type="EMBL" id="KAJ5179371.1"/>
    </source>
</evidence>
<dbReference type="GO" id="GO:0008239">
    <property type="term" value="F:dipeptidyl-peptidase activity"/>
    <property type="evidence" value="ECO:0007669"/>
    <property type="project" value="TreeGrafter"/>
</dbReference>
<dbReference type="Proteomes" id="UP001146351">
    <property type="component" value="Unassembled WGS sequence"/>
</dbReference>
<dbReference type="EMBL" id="JAPQKO010000002">
    <property type="protein sequence ID" value="KAJ5179371.1"/>
    <property type="molecule type" value="Genomic_DNA"/>
</dbReference>
<protein>
    <recommendedName>
        <fullName evidence="8">Peptidase S28</fullName>
    </recommendedName>
</protein>
<keyword evidence="7" id="KW-1185">Reference proteome</keyword>
<name>A0A9W9IPD5_9EURO</name>
<dbReference type="GO" id="GO:0006508">
    <property type="term" value="P:proteolysis"/>
    <property type="evidence" value="ECO:0007669"/>
    <property type="project" value="UniProtKB-KW"/>
</dbReference>
<proteinExistence type="inferred from homology"/>
<comment type="similarity">
    <text evidence="1">Belongs to the peptidase S28 family.</text>
</comment>
<evidence type="ECO:0008006" key="8">
    <source>
        <dbReference type="Google" id="ProtNLM"/>
    </source>
</evidence>
<dbReference type="InterPro" id="IPR008758">
    <property type="entry name" value="Peptidase_S28"/>
</dbReference>
<reference evidence="6" key="1">
    <citation type="submission" date="2022-11" db="EMBL/GenBank/DDBJ databases">
        <authorList>
            <person name="Petersen C."/>
        </authorList>
    </citation>
    <scope>NUCLEOTIDE SEQUENCE</scope>
    <source>
        <strain evidence="6">IBT 21917</strain>
    </source>
</reference>
<dbReference type="GO" id="GO:0070008">
    <property type="term" value="F:serine-type exopeptidase activity"/>
    <property type="evidence" value="ECO:0007669"/>
    <property type="project" value="InterPro"/>
</dbReference>
<dbReference type="GO" id="GO:0072330">
    <property type="term" value="P:monocarboxylic acid biosynthetic process"/>
    <property type="evidence" value="ECO:0007669"/>
    <property type="project" value="UniProtKB-ARBA"/>
</dbReference>
<keyword evidence="3" id="KW-0732">Signal</keyword>
<evidence type="ECO:0000256" key="5">
    <source>
        <dbReference type="ARBA" id="ARBA00023180"/>
    </source>
</evidence>
<reference evidence="6" key="2">
    <citation type="journal article" date="2023" name="IMA Fungus">
        <title>Comparative genomic study of the Penicillium genus elucidates a diverse pangenome and 15 lateral gene transfer events.</title>
        <authorList>
            <person name="Petersen C."/>
            <person name="Sorensen T."/>
            <person name="Nielsen M.R."/>
            <person name="Sondergaard T.E."/>
            <person name="Sorensen J.L."/>
            <person name="Fitzpatrick D.A."/>
            <person name="Frisvad J.C."/>
            <person name="Nielsen K.L."/>
        </authorList>
    </citation>
    <scope>NUCLEOTIDE SEQUENCE</scope>
    <source>
        <strain evidence="6">IBT 21917</strain>
    </source>
</reference>
<evidence type="ECO:0000256" key="2">
    <source>
        <dbReference type="ARBA" id="ARBA00022670"/>
    </source>
</evidence>
<dbReference type="GO" id="GO:0017000">
    <property type="term" value="P:antibiotic biosynthetic process"/>
    <property type="evidence" value="ECO:0007669"/>
    <property type="project" value="UniProtKB-ARBA"/>
</dbReference>
<evidence type="ECO:0000313" key="7">
    <source>
        <dbReference type="Proteomes" id="UP001146351"/>
    </source>
</evidence>
<gene>
    <name evidence="6" type="ORF">N7492_002581</name>
</gene>
<dbReference type="AlphaFoldDB" id="A0A9W9IPD5"/>
<sequence length="422" mass="47025">MDDRYYGDSQPFPVTTETPPEHFKYLTNKQALADIPFFAQNFTYGGHEDVDLTPSGSPWVMVGGSYPGMRAAFTRNEYPETIFAAYASSAPVQARVDMSIYFDQVYDGMVANGYLNCTKDIKAAMEYIDGELGKNATAAAAIKQQFFGKGAETNNHGDFTAALAGIFGYWQSFGLGGGDGSLESFCEHLETDPKTRTPAGPEGFAPSRGKEWVANQFASWPVFVELINFNYDTNCGQLNRSLPLSCVLNPKATDVDNISWTWQFCTEWGYFQSNNFGPHSLLSRYQSLDYIQSTCNRQFPEAVKQGVLPRTPNADATNEETGGWTIRPSNVYWSGGQFDPWRTLSPLATESIAPQGVRFTTEIPQCNVETDEKTLFGYIMDNAEHCFDFNPDFELGKISRGYFHEALKAWLPCFKRQGSAPV</sequence>
<dbReference type="PANTHER" id="PTHR11010">
    <property type="entry name" value="PROTEASE S28 PRO-X CARBOXYPEPTIDASE-RELATED"/>
    <property type="match status" value="1"/>
</dbReference>
<accession>A0A9W9IPD5</accession>
<organism evidence="6 7">
    <name type="scientific">Penicillium capsulatum</name>
    <dbReference type="NCBI Taxonomy" id="69766"/>
    <lineage>
        <taxon>Eukaryota</taxon>
        <taxon>Fungi</taxon>
        <taxon>Dikarya</taxon>
        <taxon>Ascomycota</taxon>
        <taxon>Pezizomycotina</taxon>
        <taxon>Eurotiomycetes</taxon>
        <taxon>Eurotiomycetidae</taxon>
        <taxon>Eurotiales</taxon>
        <taxon>Aspergillaceae</taxon>
        <taxon>Penicillium</taxon>
    </lineage>
</organism>
<keyword evidence="5" id="KW-0325">Glycoprotein</keyword>
<dbReference type="OrthoDB" id="1735038at2759"/>
<evidence type="ECO:0000256" key="1">
    <source>
        <dbReference type="ARBA" id="ARBA00011079"/>
    </source>
</evidence>
<dbReference type="Gene3D" id="3.40.50.1820">
    <property type="entry name" value="alpha/beta hydrolase"/>
    <property type="match status" value="2"/>
</dbReference>
<dbReference type="PANTHER" id="PTHR11010:SF109">
    <property type="entry name" value="PEPTIDASE, FAMILY S28, PUTATIVE (AFU_ORTHOLOGUE AFUA_4G03790)-RELATED"/>
    <property type="match status" value="1"/>
</dbReference>
<evidence type="ECO:0000256" key="4">
    <source>
        <dbReference type="ARBA" id="ARBA00022801"/>
    </source>
</evidence>
<evidence type="ECO:0000256" key="3">
    <source>
        <dbReference type="ARBA" id="ARBA00022729"/>
    </source>
</evidence>